<sequence length="144" mass="16932">MFCRIIRLSGNISRKRKQSAVKPLKKQDRFGINMKQFIRDHEEELRRGLENGEAPEKLMRLHREKLAWLQHERLVHLLVTLTTLLVFLAVTVALVLNPGFVQGLLFLAVAVILIFYLLHYFLLENSVQHWYRLSDELRRKSGDA</sequence>
<evidence type="ECO:0000256" key="1">
    <source>
        <dbReference type="SAM" id="Phobius"/>
    </source>
</evidence>
<evidence type="ECO:0000313" key="2">
    <source>
        <dbReference type="EMBL" id="SMC88854.1"/>
    </source>
</evidence>
<name>A0A1W2CVB7_9FIRM</name>
<organism evidence="2 3">
    <name type="scientific">Papillibacter cinnamivorans DSM 12816</name>
    <dbReference type="NCBI Taxonomy" id="1122930"/>
    <lineage>
        <taxon>Bacteria</taxon>
        <taxon>Bacillati</taxon>
        <taxon>Bacillota</taxon>
        <taxon>Clostridia</taxon>
        <taxon>Eubacteriales</taxon>
        <taxon>Oscillospiraceae</taxon>
        <taxon>Papillibacter</taxon>
    </lineage>
</organism>
<dbReference type="Proteomes" id="UP000192790">
    <property type="component" value="Unassembled WGS sequence"/>
</dbReference>
<dbReference type="AlphaFoldDB" id="A0A1W2CVB7"/>
<keyword evidence="3" id="KW-1185">Reference proteome</keyword>
<evidence type="ECO:0000313" key="3">
    <source>
        <dbReference type="Proteomes" id="UP000192790"/>
    </source>
</evidence>
<keyword evidence="1" id="KW-0472">Membrane</keyword>
<keyword evidence="1" id="KW-1133">Transmembrane helix</keyword>
<dbReference type="EMBL" id="FWXW01000013">
    <property type="protein sequence ID" value="SMC88854.1"/>
    <property type="molecule type" value="Genomic_DNA"/>
</dbReference>
<gene>
    <name evidence="2" type="ORF">SAMN02745168_0234</name>
</gene>
<proteinExistence type="predicted"/>
<reference evidence="2 3" key="1">
    <citation type="submission" date="2017-04" db="EMBL/GenBank/DDBJ databases">
        <authorList>
            <person name="Afonso C.L."/>
            <person name="Miller P.J."/>
            <person name="Scott M.A."/>
            <person name="Spackman E."/>
            <person name="Goraichik I."/>
            <person name="Dimitrov K.M."/>
            <person name="Suarez D.L."/>
            <person name="Swayne D.E."/>
        </authorList>
    </citation>
    <scope>NUCLEOTIDE SEQUENCE [LARGE SCALE GENOMIC DNA]</scope>
    <source>
        <strain evidence="2 3">DSM 12816</strain>
    </source>
</reference>
<feature type="transmembrane region" description="Helical" evidence="1">
    <location>
        <begin position="74"/>
        <end position="96"/>
    </location>
</feature>
<protein>
    <submittedName>
        <fullName evidence="2">Uncharacterized protein</fullName>
    </submittedName>
</protein>
<feature type="transmembrane region" description="Helical" evidence="1">
    <location>
        <begin position="102"/>
        <end position="123"/>
    </location>
</feature>
<keyword evidence="1" id="KW-0812">Transmembrane</keyword>
<accession>A0A1W2CVB7</accession>
<dbReference type="STRING" id="1122930.SAMN02745168_0234"/>